<dbReference type="PANTHER" id="PTHR46549:SF1">
    <property type="entry name" value="MACPF DOMAIN-CONTAINING PROTEIN"/>
    <property type="match status" value="1"/>
</dbReference>
<sequence>MTQNHNSADKFLLTTDAIQIATAMVRTANCIYFCSLESGQKSTKTSKRQEVSTVIDASASKRAGPLAAVLANPKVQEAVVEKGIEIKLDITPDKGWESEDMFLPPGYHIDASISGGEKSPTEVGVVPYVFPAGIGAAMMNGCWGTDYKETDPCYSAKFTSKVCKVKTTYVL</sequence>
<accession>A0A9W9Z861</accession>
<gene>
    <name evidence="1" type="ORF">OS493_032526</name>
</gene>
<evidence type="ECO:0000313" key="1">
    <source>
        <dbReference type="EMBL" id="KAJ7376792.1"/>
    </source>
</evidence>
<dbReference type="Proteomes" id="UP001163046">
    <property type="component" value="Unassembled WGS sequence"/>
</dbReference>
<proteinExistence type="predicted"/>
<organism evidence="1 2">
    <name type="scientific">Desmophyllum pertusum</name>
    <dbReference type="NCBI Taxonomy" id="174260"/>
    <lineage>
        <taxon>Eukaryota</taxon>
        <taxon>Metazoa</taxon>
        <taxon>Cnidaria</taxon>
        <taxon>Anthozoa</taxon>
        <taxon>Hexacorallia</taxon>
        <taxon>Scleractinia</taxon>
        <taxon>Caryophylliina</taxon>
        <taxon>Caryophylliidae</taxon>
        <taxon>Desmophyllum</taxon>
    </lineage>
</organism>
<evidence type="ECO:0000313" key="2">
    <source>
        <dbReference type="Proteomes" id="UP001163046"/>
    </source>
</evidence>
<dbReference type="OrthoDB" id="10058007at2759"/>
<dbReference type="AlphaFoldDB" id="A0A9W9Z861"/>
<dbReference type="EMBL" id="MU826390">
    <property type="protein sequence ID" value="KAJ7376792.1"/>
    <property type="molecule type" value="Genomic_DNA"/>
</dbReference>
<name>A0A9W9Z861_9CNID</name>
<protein>
    <submittedName>
        <fullName evidence="1">Uncharacterized protein</fullName>
    </submittedName>
</protein>
<reference evidence="1" key="1">
    <citation type="submission" date="2023-01" db="EMBL/GenBank/DDBJ databases">
        <title>Genome assembly of the deep-sea coral Lophelia pertusa.</title>
        <authorList>
            <person name="Herrera S."/>
            <person name="Cordes E."/>
        </authorList>
    </citation>
    <scope>NUCLEOTIDE SEQUENCE</scope>
    <source>
        <strain evidence="1">USNM1676648</strain>
        <tissue evidence="1">Polyp</tissue>
    </source>
</reference>
<comment type="caution">
    <text evidence="1">The sequence shown here is derived from an EMBL/GenBank/DDBJ whole genome shotgun (WGS) entry which is preliminary data.</text>
</comment>
<dbReference type="PANTHER" id="PTHR46549">
    <property type="entry name" value="MACPF DOMAIN-CONTAINING PROTEIN"/>
    <property type="match status" value="1"/>
</dbReference>
<keyword evidence="2" id="KW-1185">Reference proteome</keyword>